<dbReference type="InterPro" id="IPR018959">
    <property type="entry name" value="DUF1989"/>
</dbReference>
<dbReference type="NCBIfam" id="TIGR03425">
    <property type="entry name" value="urea_degr_2"/>
    <property type="match status" value="1"/>
</dbReference>
<organism evidence="2 3">
    <name type="scientific">Xanthobacter agilis</name>
    <dbReference type="NCBI Taxonomy" id="47492"/>
    <lineage>
        <taxon>Bacteria</taxon>
        <taxon>Pseudomonadati</taxon>
        <taxon>Pseudomonadota</taxon>
        <taxon>Alphaproteobacteria</taxon>
        <taxon>Hyphomicrobiales</taxon>
        <taxon>Xanthobacteraceae</taxon>
        <taxon>Xanthobacter</taxon>
    </lineage>
</organism>
<feature type="domain" description="DUF1989" evidence="1">
    <location>
        <begin position="58"/>
        <end position="221"/>
    </location>
</feature>
<accession>A0ABU0LCZ7</accession>
<evidence type="ECO:0000313" key="2">
    <source>
        <dbReference type="EMBL" id="MDQ0505001.1"/>
    </source>
</evidence>
<dbReference type="PANTHER" id="PTHR31527">
    <property type="entry name" value="RE64534P"/>
    <property type="match status" value="1"/>
</dbReference>
<dbReference type="InterPro" id="IPR017792">
    <property type="entry name" value="UAAP1"/>
</dbReference>
<sequence length="278" mass="30104">MTSSFDTPDAEKAALIATRRQRYEQLKAAGDAVTPRVLPAPTARDGAPIAPASVRHAETIPGGWYWTKVIRRGEGLRLLNTCGNPGVSVFAWNLSDPSERYNSADTVKVQWTADIRKGRVLFSDMGRVLFSIVEDTCCAHDTIIGGSTPASNLKKYGNAAERNTRDNMWLAAAKHGLGPRDVAPVISFFAPVSFVDHKPVWRDGIVQPGDFVDLRAELDLIVAVSNCPHPLAPDTRFAPGPVEAIVFQLPAPAADDLCRTATSEAARGFENNATWLQA</sequence>
<dbReference type="EMBL" id="JAUSVY010000003">
    <property type="protein sequence ID" value="MDQ0505001.1"/>
    <property type="molecule type" value="Genomic_DNA"/>
</dbReference>
<evidence type="ECO:0000259" key="1">
    <source>
        <dbReference type="Pfam" id="PF09347"/>
    </source>
</evidence>
<dbReference type="RefSeq" id="WP_237344624.1">
    <property type="nucleotide sequence ID" value="NZ_JABWGX010000005.1"/>
</dbReference>
<dbReference type="PANTHER" id="PTHR31527:SF0">
    <property type="entry name" value="RE64534P"/>
    <property type="match status" value="1"/>
</dbReference>
<evidence type="ECO:0000313" key="3">
    <source>
        <dbReference type="Proteomes" id="UP001241747"/>
    </source>
</evidence>
<reference evidence="2 3" key="1">
    <citation type="submission" date="2023-07" db="EMBL/GenBank/DDBJ databases">
        <title>Genomic Encyclopedia of Type Strains, Phase IV (KMG-IV): sequencing the most valuable type-strain genomes for metagenomic binning, comparative biology and taxonomic classification.</title>
        <authorList>
            <person name="Goeker M."/>
        </authorList>
    </citation>
    <scope>NUCLEOTIDE SEQUENCE [LARGE SCALE GENOMIC DNA]</scope>
    <source>
        <strain evidence="2 3">DSM 3770</strain>
    </source>
</reference>
<name>A0ABU0LCZ7_XANAG</name>
<comment type="caution">
    <text evidence="2">The sequence shown here is derived from an EMBL/GenBank/DDBJ whole genome shotgun (WGS) entry which is preliminary data.</text>
</comment>
<protein>
    <submittedName>
        <fullName evidence="2">Urea carboxylase-associated protein 2</fullName>
    </submittedName>
</protein>
<keyword evidence="3" id="KW-1185">Reference proteome</keyword>
<proteinExistence type="predicted"/>
<gene>
    <name evidence="2" type="ORF">QOZ94_001783</name>
</gene>
<dbReference type="Pfam" id="PF09347">
    <property type="entry name" value="DUF1989"/>
    <property type="match status" value="1"/>
</dbReference>
<dbReference type="Proteomes" id="UP001241747">
    <property type="component" value="Unassembled WGS sequence"/>
</dbReference>